<gene>
    <name evidence="2" type="ORF">QYT958_LOCUS44519</name>
</gene>
<feature type="compositionally biased region" description="Basic and acidic residues" evidence="1">
    <location>
        <begin position="32"/>
        <end position="41"/>
    </location>
</feature>
<feature type="non-terminal residue" evidence="2">
    <location>
        <position position="48"/>
    </location>
</feature>
<evidence type="ECO:0000256" key="1">
    <source>
        <dbReference type="SAM" id="MobiDB-lite"/>
    </source>
</evidence>
<sequence length="48" mass="5588">MIGISRCESLDEIITEAPKIEEILYQRNKQQHRNDNHDLLHNDIATTA</sequence>
<dbReference type="AlphaFoldDB" id="A0A822E7D8"/>
<evidence type="ECO:0000313" key="3">
    <source>
        <dbReference type="Proteomes" id="UP000663848"/>
    </source>
</evidence>
<feature type="region of interest" description="Disordered" evidence="1">
    <location>
        <begin position="29"/>
        <end position="48"/>
    </location>
</feature>
<comment type="caution">
    <text evidence="2">The sequence shown here is derived from an EMBL/GenBank/DDBJ whole genome shotgun (WGS) entry which is preliminary data.</text>
</comment>
<evidence type="ECO:0000313" key="2">
    <source>
        <dbReference type="EMBL" id="CAF5094718.1"/>
    </source>
</evidence>
<name>A0A822E7D8_9BILA</name>
<proteinExistence type="predicted"/>
<dbReference type="EMBL" id="CAJOBR010069305">
    <property type="protein sequence ID" value="CAF5094718.1"/>
    <property type="molecule type" value="Genomic_DNA"/>
</dbReference>
<reference evidence="2" key="1">
    <citation type="submission" date="2021-02" db="EMBL/GenBank/DDBJ databases">
        <authorList>
            <person name="Nowell W R."/>
        </authorList>
    </citation>
    <scope>NUCLEOTIDE SEQUENCE</scope>
</reference>
<protein>
    <submittedName>
        <fullName evidence="2">Uncharacterized protein</fullName>
    </submittedName>
</protein>
<accession>A0A822E7D8</accession>
<dbReference type="Proteomes" id="UP000663848">
    <property type="component" value="Unassembled WGS sequence"/>
</dbReference>
<organism evidence="2 3">
    <name type="scientific">Rotaria socialis</name>
    <dbReference type="NCBI Taxonomy" id="392032"/>
    <lineage>
        <taxon>Eukaryota</taxon>
        <taxon>Metazoa</taxon>
        <taxon>Spiralia</taxon>
        <taxon>Gnathifera</taxon>
        <taxon>Rotifera</taxon>
        <taxon>Eurotatoria</taxon>
        <taxon>Bdelloidea</taxon>
        <taxon>Philodinida</taxon>
        <taxon>Philodinidae</taxon>
        <taxon>Rotaria</taxon>
    </lineage>
</organism>